<dbReference type="EMBL" id="BMAV01021310">
    <property type="protein sequence ID" value="GFY75328.1"/>
    <property type="molecule type" value="Genomic_DNA"/>
</dbReference>
<name>A0A8X6YQW7_9ARAC</name>
<keyword evidence="2" id="KW-1185">Reference proteome</keyword>
<protein>
    <submittedName>
        <fullName evidence="1">Uncharacterized protein</fullName>
    </submittedName>
</protein>
<proteinExistence type="predicted"/>
<dbReference type="Proteomes" id="UP000886998">
    <property type="component" value="Unassembled WGS sequence"/>
</dbReference>
<accession>A0A8X6YQW7</accession>
<reference evidence="1" key="1">
    <citation type="submission" date="2020-08" db="EMBL/GenBank/DDBJ databases">
        <title>Multicomponent nature underlies the extraordinary mechanical properties of spider dragline silk.</title>
        <authorList>
            <person name="Kono N."/>
            <person name="Nakamura H."/>
            <person name="Mori M."/>
            <person name="Yoshida Y."/>
            <person name="Ohtoshi R."/>
            <person name="Malay A.D."/>
            <person name="Moran D.A.P."/>
            <person name="Tomita M."/>
            <person name="Numata K."/>
            <person name="Arakawa K."/>
        </authorList>
    </citation>
    <scope>NUCLEOTIDE SEQUENCE</scope>
</reference>
<gene>
    <name evidence="1" type="primary">AVEN_189040_1</name>
    <name evidence="1" type="ORF">TNIN_417451</name>
</gene>
<organism evidence="1 2">
    <name type="scientific">Trichonephila inaurata madagascariensis</name>
    <dbReference type="NCBI Taxonomy" id="2747483"/>
    <lineage>
        <taxon>Eukaryota</taxon>
        <taxon>Metazoa</taxon>
        <taxon>Ecdysozoa</taxon>
        <taxon>Arthropoda</taxon>
        <taxon>Chelicerata</taxon>
        <taxon>Arachnida</taxon>
        <taxon>Araneae</taxon>
        <taxon>Araneomorphae</taxon>
        <taxon>Entelegynae</taxon>
        <taxon>Araneoidea</taxon>
        <taxon>Nephilidae</taxon>
        <taxon>Trichonephila</taxon>
        <taxon>Trichonephila inaurata</taxon>
    </lineage>
</organism>
<sequence length="98" mass="11395">MESCLPEEELVARERNRNHELAESKESSSLEQLMNFLRQEGIGKEKILPARTGFTLYLQNPRKKDYHAIQKNKLETTTAAGLINVDTPDKRIIKLYFF</sequence>
<evidence type="ECO:0000313" key="2">
    <source>
        <dbReference type="Proteomes" id="UP000886998"/>
    </source>
</evidence>
<evidence type="ECO:0000313" key="1">
    <source>
        <dbReference type="EMBL" id="GFY75328.1"/>
    </source>
</evidence>
<comment type="caution">
    <text evidence="1">The sequence shown here is derived from an EMBL/GenBank/DDBJ whole genome shotgun (WGS) entry which is preliminary data.</text>
</comment>
<dbReference type="AlphaFoldDB" id="A0A8X6YQW7"/>